<dbReference type="STRING" id="225164.V4A1N7"/>
<feature type="region of interest" description="Disordered" evidence="2">
    <location>
        <begin position="44"/>
        <end position="108"/>
    </location>
</feature>
<feature type="compositionally biased region" description="Basic and acidic residues" evidence="2">
    <location>
        <begin position="58"/>
        <end position="73"/>
    </location>
</feature>
<comment type="similarity">
    <text evidence="1">Belongs to the dpy-30 family.</text>
</comment>
<evidence type="ECO:0000313" key="4">
    <source>
        <dbReference type="Proteomes" id="UP000030746"/>
    </source>
</evidence>
<dbReference type="InterPro" id="IPR049630">
    <property type="entry name" value="DYDC-like_DD"/>
</dbReference>
<sequence>MDAVFLRKHVGESLVICLAEVAEKRPKDPIEYIGQWLHNHIKNQQHQKQVNEANEQLNKAKEEAEVEKKRKEIMDEEEKEFNKQSDAQKSEVKDKESKSGSELSTLVE</sequence>
<dbReference type="Gene3D" id="1.20.890.10">
    <property type="entry name" value="cAMP-dependent protein kinase regulatory subunit, dimerization-anchoring domain"/>
    <property type="match status" value="1"/>
</dbReference>
<feature type="compositionally biased region" description="Basic and acidic residues" evidence="2">
    <location>
        <begin position="80"/>
        <end position="99"/>
    </location>
</feature>
<organism evidence="3 4">
    <name type="scientific">Lottia gigantea</name>
    <name type="common">Giant owl limpet</name>
    <dbReference type="NCBI Taxonomy" id="225164"/>
    <lineage>
        <taxon>Eukaryota</taxon>
        <taxon>Metazoa</taxon>
        <taxon>Spiralia</taxon>
        <taxon>Lophotrochozoa</taxon>
        <taxon>Mollusca</taxon>
        <taxon>Gastropoda</taxon>
        <taxon>Patellogastropoda</taxon>
        <taxon>Lottioidea</taxon>
        <taxon>Lottiidae</taxon>
        <taxon>Lottia</taxon>
    </lineage>
</organism>
<dbReference type="CTD" id="20247971"/>
<accession>V4A1N7</accession>
<dbReference type="GO" id="GO:0048188">
    <property type="term" value="C:Set1C/COMPASS complex"/>
    <property type="evidence" value="ECO:0007669"/>
    <property type="project" value="InterPro"/>
</dbReference>
<dbReference type="PANTHER" id="PTHR23356:SF16">
    <property type="entry name" value="DPY30 DOMAIN CONTAINING 2"/>
    <property type="match status" value="1"/>
</dbReference>
<dbReference type="Proteomes" id="UP000030746">
    <property type="component" value="Unassembled WGS sequence"/>
</dbReference>
<dbReference type="PANTHER" id="PTHR23356">
    <property type="entry name" value="DPY30-RELATED"/>
    <property type="match status" value="1"/>
</dbReference>
<dbReference type="HOGENOM" id="CLU_172669_0_0_1"/>
<dbReference type="CDD" id="cd22966">
    <property type="entry name" value="DD_DYDC-like"/>
    <property type="match status" value="1"/>
</dbReference>
<evidence type="ECO:0008006" key="5">
    <source>
        <dbReference type="Google" id="ProtNLM"/>
    </source>
</evidence>
<dbReference type="AlphaFoldDB" id="V4A1N7"/>
<name>V4A1N7_LOTGI</name>
<dbReference type="GeneID" id="20247971"/>
<evidence type="ECO:0000313" key="3">
    <source>
        <dbReference type="EMBL" id="ESO87211.1"/>
    </source>
</evidence>
<dbReference type="Pfam" id="PF05186">
    <property type="entry name" value="Dpy-30"/>
    <property type="match status" value="1"/>
</dbReference>
<reference evidence="3 4" key="1">
    <citation type="journal article" date="2013" name="Nature">
        <title>Insights into bilaterian evolution from three spiralian genomes.</title>
        <authorList>
            <person name="Simakov O."/>
            <person name="Marletaz F."/>
            <person name="Cho S.J."/>
            <person name="Edsinger-Gonzales E."/>
            <person name="Havlak P."/>
            <person name="Hellsten U."/>
            <person name="Kuo D.H."/>
            <person name="Larsson T."/>
            <person name="Lv J."/>
            <person name="Arendt D."/>
            <person name="Savage R."/>
            <person name="Osoegawa K."/>
            <person name="de Jong P."/>
            <person name="Grimwood J."/>
            <person name="Chapman J.A."/>
            <person name="Shapiro H."/>
            <person name="Aerts A."/>
            <person name="Otillar R.P."/>
            <person name="Terry A.Y."/>
            <person name="Boore J.L."/>
            <person name="Grigoriev I.V."/>
            <person name="Lindberg D.R."/>
            <person name="Seaver E.C."/>
            <person name="Weisblat D.A."/>
            <person name="Putnam N.H."/>
            <person name="Rokhsar D.S."/>
        </authorList>
    </citation>
    <scope>NUCLEOTIDE SEQUENCE [LARGE SCALE GENOMIC DNA]</scope>
</reference>
<proteinExistence type="inferred from homology"/>
<dbReference type="InterPro" id="IPR007858">
    <property type="entry name" value="Dpy-30_motif"/>
</dbReference>
<evidence type="ECO:0000256" key="1">
    <source>
        <dbReference type="ARBA" id="ARBA00010849"/>
    </source>
</evidence>
<dbReference type="OMA" id="ASEDVCC"/>
<dbReference type="RefSeq" id="XP_009062158.1">
    <property type="nucleotide sequence ID" value="XM_009063910.1"/>
</dbReference>
<dbReference type="InterPro" id="IPR037856">
    <property type="entry name" value="Sdc1/DPY30"/>
</dbReference>
<protein>
    <recommendedName>
        <fullName evidence="5">DPY30 domain-containing protein 2</fullName>
    </recommendedName>
</protein>
<keyword evidence="4" id="KW-1185">Reference proteome</keyword>
<evidence type="ECO:0000256" key="2">
    <source>
        <dbReference type="SAM" id="MobiDB-lite"/>
    </source>
</evidence>
<dbReference type="OrthoDB" id="432281at2759"/>
<dbReference type="KEGG" id="lgi:LOTGIDRAFT_229340"/>
<gene>
    <name evidence="3" type="ORF">LOTGIDRAFT_229340</name>
</gene>
<dbReference type="EMBL" id="KB202953">
    <property type="protein sequence ID" value="ESO87211.1"/>
    <property type="molecule type" value="Genomic_DNA"/>
</dbReference>